<dbReference type="GO" id="GO:0005634">
    <property type="term" value="C:nucleus"/>
    <property type="evidence" value="ECO:0007669"/>
    <property type="project" value="TreeGrafter"/>
</dbReference>
<dbReference type="PANTHER" id="PTHR10502:SF102">
    <property type="entry name" value="ANNEXIN B11"/>
    <property type="match status" value="1"/>
</dbReference>
<dbReference type="Pfam" id="PF00191">
    <property type="entry name" value="Annexin"/>
    <property type="match status" value="1"/>
</dbReference>
<comment type="similarity">
    <text evidence="1">Belongs to the annexin family.</text>
</comment>
<dbReference type="GO" id="GO:0005886">
    <property type="term" value="C:plasma membrane"/>
    <property type="evidence" value="ECO:0007669"/>
    <property type="project" value="TreeGrafter"/>
</dbReference>
<name>A0AAV7HVN8_COTGL</name>
<dbReference type="PANTHER" id="PTHR10502">
    <property type="entry name" value="ANNEXIN"/>
    <property type="match status" value="1"/>
</dbReference>
<keyword evidence="2" id="KW-0677">Repeat</keyword>
<evidence type="ECO:0000256" key="3">
    <source>
        <dbReference type="ARBA" id="ARBA00023216"/>
    </source>
</evidence>
<dbReference type="InterPro" id="IPR037104">
    <property type="entry name" value="Annexin_sf"/>
</dbReference>
<protein>
    <submittedName>
        <fullName evidence="5">Uncharacterized protein</fullName>
    </submittedName>
</protein>
<dbReference type="GO" id="GO:0005737">
    <property type="term" value="C:cytoplasm"/>
    <property type="evidence" value="ECO:0007669"/>
    <property type="project" value="TreeGrafter"/>
</dbReference>
<dbReference type="GO" id="GO:0012506">
    <property type="term" value="C:vesicle membrane"/>
    <property type="evidence" value="ECO:0007669"/>
    <property type="project" value="TreeGrafter"/>
</dbReference>
<accession>A0AAV7HVN8</accession>
<gene>
    <name evidence="5" type="ORF">KQX54_014874</name>
</gene>
<dbReference type="SUPFAM" id="SSF47874">
    <property type="entry name" value="Annexin"/>
    <property type="match status" value="2"/>
</dbReference>
<dbReference type="Proteomes" id="UP000826195">
    <property type="component" value="Unassembled WGS sequence"/>
</dbReference>
<feature type="chain" id="PRO_5043910986" evidence="4">
    <location>
        <begin position="26"/>
        <end position="309"/>
    </location>
</feature>
<dbReference type="EMBL" id="JAHXZJ010002982">
    <property type="protein sequence ID" value="KAH0535209.1"/>
    <property type="molecule type" value="Genomic_DNA"/>
</dbReference>
<sequence length="309" mass="36214">MDQLVPMILISILLIFITDITPVLSYDVDEHAYVLYRKSELDEIPKNLSKNNNTWINAAMSLHDALQDEDHYEIIDILIFKNLFHRTSIADAYYSQFRTQLKLDVRSKLFRSFGNLMAALSTPELEFLIEEIHYAIHQYSETNKNIFLDIFCRRNYMEIDKIKNSYPLYYGNELPEDLLNIPPGDFQSTLIDFTVGVLRTDAFLSFGFGSGKQSPSIYPRDPLSLCTEGVYDYYAKRLHESLQQKDHQSTTRLMVITVNEHTLHHIIERYKGLYHVSLRTQVHHHTEGYFRKSLLILIDVVSRTDYLFK</sequence>
<evidence type="ECO:0000313" key="5">
    <source>
        <dbReference type="EMBL" id="KAH0535209.1"/>
    </source>
</evidence>
<proteinExistence type="inferred from homology"/>
<dbReference type="GO" id="GO:0001786">
    <property type="term" value="F:phosphatidylserine binding"/>
    <property type="evidence" value="ECO:0007669"/>
    <property type="project" value="TreeGrafter"/>
</dbReference>
<reference evidence="5 6" key="1">
    <citation type="journal article" date="2021" name="J. Hered.">
        <title>A chromosome-level genome assembly of the parasitoid wasp, Cotesia glomerata (Hymenoptera: Braconidae).</title>
        <authorList>
            <person name="Pinto B.J."/>
            <person name="Weis J.J."/>
            <person name="Gamble T."/>
            <person name="Ode P.J."/>
            <person name="Paul R."/>
            <person name="Zaspel J.M."/>
        </authorList>
    </citation>
    <scope>NUCLEOTIDE SEQUENCE [LARGE SCALE GENOMIC DNA]</scope>
    <source>
        <strain evidence="5">CgM1</strain>
    </source>
</reference>
<evidence type="ECO:0000256" key="2">
    <source>
        <dbReference type="ARBA" id="ARBA00022737"/>
    </source>
</evidence>
<evidence type="ECO:0000256" key="1">
    <source>
        <dbReference type="ARBA" id="ARBA00007831"/>
    </source>
</evidence>
<dbReference type="Gene3D" id="1.10.220.10">
    <property type="entry name" value="Annexin"/>
    <property type="match status" value="2"/>
</dbReference>
<comment type="caution">
    <text evidence="5">The sequence shown here is derived from an EMBL/GenBank/DDBJ whole genome shotgun (WGS) entry which is preliminary data.</text>
</comment>
<keyword evidence="6" id="KW-1185">Reference proteome</keyword>
<dbReference type="InterPro" id="IPR018502">
    <property type="entry name" value="Annexin_repeat"/>
</dbReference>
<keyword evidence="4" id="KW-0732">Signal</keyword>
<feature type="signal peptide" evidence="4">
    <location>
        <begin position="1"/>
        <end position="25"/>
    </location>
</feature>
<organism evidence="5 6">
    <name type="scientific">Cotesia glomerata</name>
    <name type="common">Lepidopteran parasitic wasp</name>
    <name type="synonym">Apanteles glomeratus</name>
    <dbReference type="NCBI Taxonomy" id="32391"/>
    <lineage>
        <taxon>Eukaryota</taxon>
        <taxon>Metazoa</taxon>
        <taxon>Ecdysozoa</taxon>
        <taxon>Arthropoda</taxon>
        <taxon>Hexapoda</taxon>
        <taxon>Insecta</taxon>
        <taxon>Pterygota</taxon>
        <taxon>Neoptera</taxon>
        <taxon>Endopterygota</taxon>
        <taxon>Hymenoptera</taxon>
        <taxon>Apocrita</taxon>
        <taxon>Ichneumonoidea</taxon>
        <taxon>Braconidae</taxon>
        <taxon>Microgastrinae</taxon>
        <taxon>Cotesia</taxon>
    </lineage>
</organism>
<evidence type="ECO:0000313" key="6">
    <source>
        <dbReference type="Proteomes" id="UP000826195"/>
    </source>
</evidence>
<dbReference type="GO" id="GO:0005544">
    <property type="term" value="F:calcium-dependent phospholipid binding"/>
    <property type="evidence" value="ECO:0007669"/>
    <property type="project" value="InterPro"/>
</dbReference>
<dbReference type="AlphaFoldDB" id="A0AAV7HVN8"/>
<evidence type="ECO:0000256" key="4">
    <source>
        <dbReference type="SAM" id="SignalP"/>
    </source>
</evidence>
<dbReference type="GO" id="GO:0005509">
    <property type="term" value="F:calcium ion binding"/>
    <property type="evidence" value="ECO:0007669"/>
    <property type="project" value="InterPro"/>
</dbReference>
<keyword evidence="3" id="KW-0041">Annexin</keyword>